<dbReference type="GO" id="GO:0004175">
    <property type="term" value="F:endopeptidase activity"/>
    <property type="evidence" value="ECO:0007669"/>
    <property type="project" value="TreeGrafter"/>
</dbReference>
<accession>A0A6N7PPJ2</accession>
<protein>
    <recommendedName>
        <fullName evidence="2">Tail specific protease domain-containing protein</fullName>
    </recommendedName>
</protein>
<gene>
    <name evidence="3" type="ORF">GF068_10005</name>
</gene>
<dbReference type="GO" id="GO:0006508">
    <property type="term" value="P:proteolysis"/>
    <property type="evidence" value="ECO:0007669"/>
    <property type="project" value="InterPro"/>
</dbReference>
<evidence type="ECO:0000313" key="3">
    <source>
        <dbReference type="EMBL" id="MRG92260.1"/>
    </source>
</evidence>
<dbReference type="Proteomes" id="UP000440224">
    <property type="component" value="Unassembled WGS sequence"/>
</dbReference>
<feature type="signal peptide" evidence="1">
    <location>
        <begin position="1"/>
        <end position="20"/>
    </location>
</feature>
<dbReference type="OrthoDB" id="5185672at2"/>
<name>A0A6N7PPJ2_9BACT</name>
<sequence>MRALLHGGLLALGLTLAGCAAGEQVPRASSGLSPTFSALVASPSDFDVEPREVSAALAEEDLDFVLRVFADAYAAPEGHAPLPPVAQIDEARRVIRSRARLSPRELATLLRDLLRADDGHLAFGHGGARPLRLEALPAPPSSPRSDAPPVELVEGDVPVLVVRTFETAAAAALATLPRLAERLREARAFVVDLRGNRGGNYTFAERFLLALAHGPIRALETREVQSVTAALGRVNAARKRLARGDVPPAARRMFLEHITLLERLAEDVLARGPSRVEIVREGEILRGAAPRPLAGRGVVLVDRGCASACEMFVALARQVPGLLVAGERTRGSMAVGEVASFLLPRSRLTVTLGTRAVVDPLGDFDETRGFVPDLELDVTRPDALVAAARVASSAPASAWAAARARGPSLKKPR</sequence>
<dbReference type="RefSeq" id="WP_153819082.1">
    <property type="nucleotide sequence ID" value="NZ_WJIE01000002.1"/>
</dbReference>
<dbReference type="Gene3D" id="3.90.226.10">
    <property type="entry name" value="2-enoyl-CoA Hydratase, Chain A, domain 1"/>
    <property type="match status" value="1"/>
</dbReference>
<dbReference type="PROSITE" id="PS51257">
    <property type="entry name" value="PROKAR_LIPOPROTEIN"/>
    <property type="match status" value="1"/>
</dbReference>
<keyword evidence="1" id="KW-0732">Signal</keyword>
<comment type="caution">
    <text evidence="3">The sequence shown here is derived from an EMBL/GenBank/DDBJ whole genome shotgun (WGS) entry which is preliminary data.</text>
</comment>
<reference evidence="3 4" key="1">
    <citation type="submission" date="2019-10" db="EMBL/GenBank/DDBJ databases">
        <title>A soil myxobacterium in the family Polyangiaceae.</title>
        <authorList>
            <person name="Li Y."/>
            <person name="Wang J."/>
        </authorList>
    </citation>
    <scope>NUCLEOTIDE SEQUENCE [LARGE SCALE GENOMIC DNA]</scope>
    <source>
        <strain evidence="3 4">DSM 14734</strain>
    </source>
</reference>
<keyword evidence="4" id="KW-1185">Reference proteome</keyword>
<dbReference type="InterPro" id="IPR005151">
    <property type="entry name" value="Tail-specific_protease"/>
</dbReference>
<dbReference type="PANTHER" id="PTHR32060">
    <property type="entry name" value="TAIL-SPECIFIC PROTEASE"/>
    <property type="match status" value="1"/>
</dbReference>
<dbReference type="GO" id="GO:0030288">
    <property type="term" value="C:outer membrane-bounded periplasmic space"/>
    <property type="evidence" value="ECO:0007669"/>
    <property type="project" value="TreeGrafter"/>
</dbReference>
<dbReference type="Pfam" id="PF03572">
    <property type="entry name" value="Peptidase_S41"/>
    <property type="match status" value="1"/>
</dbReference>
<evidence type="ECO:0000313" key="4">
    <source>
        <dbReference type="Proteomes" id="UP000440224"/>
    </source>
</evidence>
<proteinExistence type="predicted"/>
<feature type="domain" description="Tail specific protease" evidence="2">
    <location>
        <begin position="160"/>
        <end position="375"/>
    </location>
</feature>
<dbReference type="AlphaFoldDB" id="A0A6N7PPJ2"/>
<dbReference type="GO" id="GO:0007165">
    <property type="term" value="P:signal transduction"/>
    <property type="evidence" value="ECO:0007669"/>
    <property type="project" value="TreeGrafter"/>
</dbReference>
<dbReference type="SUPFAM" id="SSF52096">
    <property type="entry name" value="ClpP/crotonase"/>
    <property type="match status" value="1"/>
</dbReference>
<feature type="chain" id="PRO_5026985881" description="Tail specific protease domain-containing protein" evidence="1">
    <location>
        <begin position="21"/>
        <end position="413"/>
    </location>
</feature>
<dbReference type="InterPro" id="IPR029045">
    <property type="entry name" value="ClpP/crotonase-like_dom_sf"/>
</dbReference>
<dbReference type="PANTHER" id="PTHR32060:SF30">
    <property type="entry name" value="CARBOXY-TERMINAL PROCESSING PROTEASE CTPA"/>
    <property type="match status" value="1"/>
</dbReference>
<dbReference type="GO" id="GO:0008236">
    <property type="term" value="F:serine-type peptidase activity"/>
    <property type="evidence" value="ECO:0007669"/>
    <property type="project" value="InterPro"/>
</dbReference>
<organism evidence="3 4">
    <name type="scientific">Polyangium spumosum</name>
    <dbReference type="NCBI Taxonomy" id="889282"/>
    <lineage>
        <taxon>Bacteria</taxon>
        <taxon>Pseudomonadati</taxon>
        <taxon>Myxococcota</taxon>
        <taxon>Polyangia</taxon>
        <taxon>Polyangiales</taxon>
        <taxon>Polyangiaceae</taxon>
        <taxon>Polyangium</taxon>
    </lineage>
</organism>
<dbReference type="EMBL" id="WJIE01000002">
    <property type="protein sequence ID" value="MRG92260.1"/>
    <property type="molecule type" value="Genomic_DNA"/>
</dbReference>
<evidence type="ECO:0000256" key="1">
    <source>
        <dbReference type="SAM" id="SignalP"/>
    </source>
</evidence>
<evidence type="ECO:0000259" key="2">
    <source>
        <dbReference type="Pfam" id="PF03572"/>
    </source>
</evidence>